<dbReference type="Proteomes" id="UP001302072">
    <property type="component" value="Chromosome"/>
</dbReference>
<dbReference type="PANTHER" id="PTHR12147">
    <property type="entry name" value="METALLOPEPTIDASE M28 FAMILY MEMBER"/>
    <property type="match status" value="1"/>
</dbReference>
<feature type="compositionally biased region" description="Basic and acidic residues" evidence="1">
    <location>
        <begin position="1"/>
        <end position="20"/>
    </location>
</feature>
<feature type="domain" description="Peptidase M28" evidence="2">
    <location>
        <begin position="352"/>
        <end position="536"/>
    </location>
</feature>
<sequence length="639" mass="68832">MRISHVDAVRRSQGTFERKTGGVQPGQHHNALGRFGPRPTPLQVRNALQLFACLQMIGPALRLARPALPAAVQGVPGGVQALPGAPDYRMLMEQDAPAPSALSGSLHTLGNGALGVCVVQPRQCGRAVLTTGVGMGISMLGSAMTGFGLGRLTAMDSAPAPAEEAQRSPQALHADEVLALLPPQAQTDVLEIVRECQGGEACATPRIHDVLARLPAVQQRALQCLMSESQLPALPEPDAASWPPGAQAQIPALDWMVQAAELLGGLDHAEQLQMQLDVEQISQATLDAKQHAALNRLGRRFDPAYERHINQARRAAICDRFEQDGWQLQEQAFLINATTDMGEPGLHNGRNLWLELAGPGPAERTLILMAHGDVAGIASRSSGAWENASGVAAVLALLRRFRDEGLPAGARVQVLITDLQQRGMIGAKAFVQQCLVDGTCPDLAVNLDRLGWGNALALSGTDRHALVSEALDFPEQRSARAVTALESSFAEQMRAAAPRFGLRLPDTAAWRLPSDQVALQREGVAALGVTQTTAGEMEHDIRFFEAREHMLAAEAAVDWAHYPEYNARQLEPQEQRAFRRQLDAWRNARNDFGAVGLPRAMRVPNSAEDQPDQVDARTALRVVDTVHAAAQVWLRQPAA</sequence>
<evidence type="ECO:0000313" key="3">
    <source>
        <dbReference type="EMBL" id="WNH53181.1"/>
    </source>
</evidence>
<dbReference type="EMBL" id="CP115541">
    <property type="protein sequence ID" value="WNH53181.1"/>
    <property type="molecule type" value="Genomic_DNA"/>
</dbReference>
<protein>
    <submittedName>
        <fullName evidence="3">M28 family peptidase</fullName>
    </submittedName>
</protein>
<dbReference type="PANTHER" id="PTHR12147:SF26">
    <property type="entry name" value="PEPTIDASE M28 DOMAIN-CONTAINING PROTEIN"/>
    <property type="match status" value="1"/>
</dbReference>
<dbReference type="InterPro" id="IPR007484">
    <property type="entry name" value="Peptidase_M28"/>
</dbReference>
<organism evidence="3 4">
    <name type="scientific">Stenotrophomonas oahuensis</name>
    <dbReference type="NCBI Taxonomy" id="3003271"/>
    <lineage>
        <taxon>Bacteria</taxon>
        <taxon>Pseudomonadati</taxon>
        <taxon>Pseudomonadota</taxon>
        <taxon>Gammaproteobacteria</taxon>
        <taxon>Lysobacterales</taxon>
        <taxon>Lysobacteraceae</taxon>
        <taxon>Stenotrophomonas</taxon>
    </lineage>
</organism>
<dbReference type="SUPFAM" id="SSF53187">
    <property type="entry name" value="Zn-dependent exopeptidases"/>
    <property type="match status" value="1"/>
</dbReference>
<dbReference type="Gene3D" id="3.40.630.10">
    <property type="entry name" value="Zn peptidases"/>
    <property type="match status" value="1"/>
</dbReference>
<reference evidence="3 4" key="1">
    <citation type="submission" date="2022-12" db="EMBL/GenBank/DDBJ databases">
        <title>Two new species, Stenotrophomonas aracearum and Stenotrophomonas oahuensis, isolated from Anthurium (Araceae family) in Hawaii.</title>
        <authorList>
            <person name="Chunag S.C."/>
            <person name="Dobhal S."/>
            <person name="Alvarez A."/>
            <person name="Arif M."/>
        </authorList>
    </citation>
    <scope>NUCLEOTIDE SEQUENCE [LARGE SCALE GENOMIC DNA]</scope>
    <source>
        <strain evidence="3 4">A5586</strain>
    </source>
</reference>
<keyword evidence="4" id="KW-1185">Reference proteome</keyword>
<dbReference type="RefSeq" id="WP_311192344.1">
    <property type="nucleotide sequence ID" value="NZ_CP115541.1"/>
</dbReference>
<evidence type="ECO:0000259" key="2">
    <source>
        <dbReference type="Pfam" id="PF04389"/>
    </source>
</evidence>
<dbReference type="InterPro" id="IPR045175">
    <property type="entry name" value="M28_fam"/>
</dbReference>
<evidence type="ECO:0000256" key="1">
    <source>
        <dbReference type="SAM" id="MobiDB-lite"/>
    </source>
</evidence>
<accession>A0ABY9YQP1</accession>
<name>A0ABY9YQP1_9GAMM</name>
<feature type="region of interest" description="Disordered" evidence="1">
    <location>
        <begin position="1"/>
        <end position="38"/>
    </location>
</feature>
<evidence type="ECO:0000313" key="4">
    <source>
        <dbReference type="Proteomes" id="UP001302072"/>
    </source>
</evidence>
<dbReference type="Pfam" id="PF04389">
    <property type="entry name" value="Peptidase_M28"/>
    <property type="match status" value="1"/>
</dbReference>
<gene>
    <name evidence="3" type="ORF">PDM29_02595</name>
</gene>
<proteinExistence type="predicted"/>